<protein>
    <submittedName>
        <fullName evidence="1">Uncharacterized protein</fullName>
    </submittedName>
</protein>
<comment type="caution">
    <text evidence="1">The sequence shown here is derived from an EMBL/GenBank/DDBJ whole genome shotgun (WGS) entry which is preliminary data.</text>
</comment>
<evidence type="ECO:0000313" key="2">
    <source>
        <dbReference type="Proteomes" id="UP000054776"/>
    </source>
</evidence>
<feature type="non-terminal residue" evidence="1">
    <location>
        <position position="1"/>
    </location>
</feature>
<evidence type="ECO:0000313" key="1">
    <source>
        <dbReference type="EMBL" id="KRX86077.1"/>
    </source>
</evidence>
<organism evidence="1 2">
    <name type="scientific">Trichinella spiralis</name>
    <name type="common">Trichina worm</name>
    <dbReference type="NCBI Taxonomy" id="6334"/>
    <lineage>
        <taxon>Eukaryota</taxon>
        <taxon>Metazoa</taxon>
        <taxon>Ecdysozoa</taxon>
        <taxon>Nematoda</taxon>
        <taxon>Enoplea</taxon>
        <taxon>Dorylaimia</taxon>
        <taxon>Trichinellida</taxon>
        <taxon>Trichinellidae</taxon>
        <taxon>Trichinella</taxon>
    </lineage>
</organism>
<proteinExistence type="predicted"/>
<gene>
    <name evidence="1" type="ORF">T01_8333</name>
</gene>
<feature type="non-terminal residue" evidence="1">
    <location>
        <position position="31"/>
    </location>
</feature>
<dbReference type="OrthoDB" id="10336830at2759"/>
<accession>A0A0V0XDJ6</accession>
<keyword evidence="2" id="KW-1185">Reference proteome</keyword>
<dbReference type="Proteomes" id="UP000054776">
    <property type="component" value="Unassembled WGS sequence"/>
</dbReference>
<name>A0A0V0XDJ6_TRISP</name>
<dbReference type="EMBL" id="JYDH01007471">
    <property type="protein sequence ID" value="KRX86077.1"/>
    <property type="molecule type" value="Genomic_DNA"/>
</dbReference>
<dbReference type="AlphaFoldDB" id="A0A0V0XDJ6"/>
<sequence length="31" mass="3646">LWIGWIESFVGQLRLLVNCVRWSIAFVGQVR</sequence>
<reference evidence="1 2" key="1">
    <citation type="submission" date="2015-01" db="EMBL/GenBank/DDBJ databases">
        <title>Evolution of Trichinella species and genotypes.</title>
        <authorList>
            <person name="Korhonen P.K."/>
            <person name="Edoardo P."/>
            <person name="Giuseppe L.R."/>
            <person name="Gasser R.B."/>
        </authorList>
    </citation>
    <scope>NUCLEOTIDE SEQUENCE [LARGE SCALE GENOMIC DNA]</scope>
    <source>
        <strain evidence="1">ISS3</strain>
    </source>
</reference>
<dbReference type="InParanoid" id="A0A0V0XDJ6"/>